<dbReference type="RefSeq" id="WP_145739277.1">
    <property type="nucleotide sequence ID" value="NZ_VIVL01000001.1"/>
</dbReference>
<feature type="domain" description="EamA" evidence="7">
    <location>
        <begin position="174"/>
        <end position="311"/>
    </location>
</feature>
<evidence type="ECO:0000256" key="6">
    <source>
        <dbReference type="SAM" id="Phobius"/>
    </source>
</evidence>
<feature type="transmembrane region" description="Helical" evidence="6">
    <location>
        <begin position="240"/>
        <end position="259"/>
    </location>
</feature>
<sequence>MPALPRFSPRTIGIGAAVVTVLVWTAFIVIARASAARSLTPFDLALARICGASLVLVPWGAWMVMKGQRQKDDAASSLFGLSPLSLRVTASAGIFGGVAYALLAYSGFFFAPAGHASVLMPGSLPLWTTLLAALVLRDRITPARAFGLALIVAGDLVVGGRSLLHAFEGGEVWKGDLLFMAAAFCWACYSVVARRHGLDAVRATIAITVFALLAYVPAYGLLVAGGAVVSRIGAAPWGEVAFQMLFQGVGSVVVSGITFTKMIQYFGPVRSTMITALVPGLSAFGAVIWLDEPLYWNLIAGLLLVTAGILFGVQKTTAGGRAAARPAIPATAAGCRDA</sequence>
<dbReference type="PANTHER" id="PTHR42920">
    <property type="entry name" value="OS03G0707200 PROTEIN-RELATED"/>
    <property type="match status" value="1"/>
</dbReference>
<dbReference type="SUPFAM" id="SSF103481">
    <property type="entry name" value="Multidrug resistance efflux transporter EmrE"/>
    <property type="match status" value="1"/>
</dbReference>
<accession>A0A561CIC4</accession>
<feature type="transmembrane region" description="Helical" evidence="6">
    <location>
        <begin position="116"/>
        <end position="136"/>
    </location>
</feature>
<evidence type="ECO:0000256" key="1">
    <source>
        <dbReference type="ARBA" id="ARBA00004651"/>
    </source>
</evidence>
<feature type="domain" description="EamA" evidence="7">
    <location>
        <begin position="12"/>
        <end position="157"/>
    </location>
</feature>
<keyword evidence="3 6" id="KW-0812">Transmembrane</keyword>
<evidence type="ECO:0000256" key="3">
    <source>
        <dbReference type="ARBA" id="ARBA00022692"/>
    </source>
</evidence>
<dbReference type="Proteomes" id="UP000319722">
    <property type="component" value="Unassembled WGS sequence"/>
</dbReference>
<evidence type="ECO:0000256" key="5">
    <source>
        <dbReference type="ARBA" id="ARBA00023136"/>
    </source>
</evidence>
<evidence type="ECO:0000313" key="8">
    <source>
        <dbReference type="EMBL" id="TWD90780.1"/>
    </source>
</evidence>
<feature type="transmembrane region" description="Helical" evidence="6">
    <location>
        <begin position="12"/>
        <end position="33"/>
    </location>
</feature>
<dbReference type="AlphaFoldDB" id="A0A561CIC4"/>
<feature type="transmembrane region" description="Helical" evidence="6">
    <location>
        <begin position="271"/>
        <end position="289"/>
    </location>
</feature>
<dbReference type="InterPro" id="IPR037185">
    <property type="entry name" value="EmrE-like"/>
</dbReference>
<evidence type="ECO:0000256" key="2">
    <source>
        <dbReference type="ARBA" id="ARBA00022475"/>
    </source>
</evidence>
<protein>
    <submittedName>
        <fullName evidence="8">EamA-like transporter family protein</fullName>
    </submittedName>
</protein>
<feature type="transmembrane region" description="Helical" evidence="6">
    <location>
        <begin position="204"/>
        <end position="228"/>
    </location>
</feature>
<feature type="transmembrane region" description="Helical" evidence="6">
    <location>
        <begin position="173"/>
        <end position="192"/>
    </location>
</feature>
<dbReference type="InterPro" id="IPR051258">
    <property type="entry name" value="Diverse_Substrate_Transporter"/>
</dbReference>
<dbReference type="EMBL" id="VIVL01000001">
    <property type="protein sequence ID" value="TWD90780.1"/>
    <property type="molecule type" value="Genomic_DNA"/>
</dbReference>
<evidence type="ECO:0000259" key="7">
    <source>
        <dbReference type="Pfam" id="PF00892"/>
    </source>
</evidence>
<dbReference type="GO" id="GO:0005886">
    <property type="term" value="C:plasma membrane"/>
    <property type="evidence" value="ECO:0007669"/>
    <property type="project" value="UniProtKB-SubCell"/>
</dbReference>
<dbReference type="PANTHER" id="PTHR42920:SF5">
    <property type="entry name" value="EAMA DOMAIN-CONTAINING PROTEIN"/>
    <property type="match status" value="1"/>
</dbReference>
<feature type="transmembrane region" description="Helical" evidence="6">
    <location>
        <begin position="86"/>
        <end position="110"/>
    </location>
</feature>
<keyword evidence="2" id="KW-1003">Cell membrane</keyword>
<keyword evidence="5 6" id="KW-0472">Membrane</keyword>
<proteinExistence type="predicted"/>
<evidence type="ECO:0000313" key="9">
    <source>
        <dbReference type="Proteomes" id="UP000319722"/>
    </source>
</evidence>
<comment type="subcellular location">
    <subcellularLocation>
        <location evidence="1">Cell membrane</location>
        <topology evidence="1">Multi-pass membrane protein</topology>
    </subcellularLocation>
</comment>
<gene>
    <name evidence="8" type="ORF">FB547_101447</name>
</gene>
<dbReference type="OrthoDB" id="4167046at2"/>
<feature type="transmembrane region" description="Helical" evidence="6">
    <location>
        <begin position="148"/>
        <end position="167"/>
    </location>
</feature>
<keyword evidence="4 6" id="KW-1133">Transmembrane helix</keyword>
<feature type="transmembrane region" description="Helical" evidence="6">
    <location>
        <begin position="295"/>
        <end position="313"/>
    </location>
</feature>
<feature type="transmembrane region" description="Helical" evidence="6">
    <location>
        <begin position="45"/>
        <end position="65"/>
    </location>
</feature>
<dbReference type="InterPro" id="IPR000620">
    <property type="entry name" value="EamA_dom"/>
</dbReference>
<dbReference type="Pfam" id="PF00892">
    <property type="entry name" value="EamA"/>
    <property type="match status" value="2"/>
</dbReference>
<reference evidence="8 9" key="1">
    <citation type="submission" date="2019-06" db="EMBL/GenBank/DDBJ databases">
        <title>Sorghum-associated microbial communities from plants grown in Nebraska, USA.</title>
        <authorList>
            <person name="Schachtman D."/>
        </authorList>
    </citation>
    <scope>NUCLEOTIDE SEQUENCE [LARGE SCALE GENOMIC DNA]</scope>
    <source>
        <strain evidence="8 9">T529</strain>
    </source>
</reference>
<evidence type="ECO:0000256" key="4">
    <source>
        <dbReference type="ARBA" id="ARBA00022989"/>
    </source>
</evidence>
<comment type="caution">
    <text evidence="8">The sequence shown here is derived from an EMBL/GenBank/DDBJ whole genome shotgun (WGS) entry which is preliminary data.</text>
</comment>
<organism evidence="8 9">
    <name type="scientific">Variovorax beijingensis</name>
    <dbReference type="NCBI Taxonomy" id="2496117"/>
    <lineage>
        <taxon>Bacteria</taxon>
        <taxon>Pseudomonadati</taxon>
        <taxon>Pseudomonadota</taxon>
        <taxon>Betaproteobacteria</taxon>
        <taxon>Burkholderiales</taxon>
        <taxon>Comamonadaceae</taxon>
        <taxon>Variovorax</taxon>
    </lineage>
</organism>
<name>A0A561CIC4_9BURK</name>